<accession>A0AA97AM31</accession>
<name>A0AA97AM31_9CYAN</name>
<sequence>MRNPDLCSRSFDGRKLSFTQVATLPLLVAGFALAGLPIHPANAATYYNPRPYRASVSDYEKCAEGLLGTGLGEAEATAACAAALYPKALSSCVTTIDAETELSATDALSGCRRVRRPQELASCVVGITEISTEGTEPQAVLTYCRRSLLPARFSNCVVGLATQAALSTTEMMTTCIAATNRPREVLPNFIPSGQPIPLQPLPGANLDTTTPVTPAPSQTTTPPSPVAPPATPPRSVPALW</sequence>
<dbReference type="EMBL" id="CP053586">
    <property type="protein sequence ID" value="WNZ25277.1"/>
    <property type="molecule type" value="Genomic_DNA"/>
</dbReference>
<proteinExistence type="predicted"/>
<feature type="region of interest" description="Disordered" evidence="1">
    <location>
        <begin position="189"/>
        <end position="240"/>
    </location>
</feature>
<organism evidence="2">
    <name type="scientific">Leptolyngbya sp. NK1-12</name>
    <dbReference type="NCBI Taxonomy" id="2547451"/>
    <lineage>
        <taxon>Bacteria</taxon>
        <taxon>Bacillati</taxon>
        <taxon>Cyanobacteriota</taxon>
        <taxon>Cyanophyceae</taxon>
        <taxon>Leptolyngbyales</taxon>
        <taxon>Leptolyngbyaceae</taxon>
        <taxon>Leptolyngbya group</taxon>
        <taxon>Leptolyngbya</taxon>
    </lineage>
</organism>
<dbReference type="AlphaFoldDB" id="A0AA97AM31"/>
<evidence type="ECO:0000256" key="1">
    <source>
        <dbReference type="SAM" id="MobiDB-lite"/>
    </source>
</evidence>
<evidence type="ECO:0000313" key="2">
    <source>
        <dbReference type="EMBL" id="WNZ25277.1"/>
    </source>
</evidence>
<gene>
    <name evidence="2" type="ORF">HJG54_22080</name>
</gene>
<dbReference type="RefSeq" id="WP_316431425.1">
    <property type="nucleotide sequence ID" value="NZ_CP053586.1"/>
</dbReference>
<reference evidence="2" key="1">
    <citation type="submission" date="2020-05" db="EMBL/GenBank/DDBJ databases">
        <authorList>
            <person name="Zhu T."/>
            <person name="Keshari N."/>
            <person name="Lu X."/>
        </authorList>
    </citation>
    <scope>NUCLEOTIDE SEQUENCE</scope>
    <source>
        <strain evidence="2">NK1-12</strain>
    </source>
</reference>
<feature type="compositionally biased region" description="Pro residues" evidence="1">
    <location>
        <begin position="222"/>
        <end position="240"/>
    </location>
</feature>
<protein>
    <submittedName>
        <fullName evidence="2">Uncharacterized protein</fullName>
    </submittedName>
</protein>
<feature type="compositionally biased region" description="Low complexity" evidence="1">
    <location>
        <begin position="208"/>
        <end position="221"/>
    </location>
</feature>